<keyword evidence="5 8" id="KW-0645">Protease</keyword>
<dbReference type="InterPro" id="IPR023042">
    <property type="entry name" value="Peptidase_M17_leu_NH2_pept"/>
</dbReference>
<dbReference type="InterPro" id="IPR000819">
    <property type="entry name" value="Peptidase_M17_C"/>
</dbReference>
<evidence type="ECO:0000259" key="9">
    <source>
        <dbReference type="PROSITE" id="PS00631"/>
    </source>
</evidence>
<evidence type="ECO:0000256" key="3">
    <source>
        <dbReference type="ARBA" id="ARBA00009528"/>
    </source>
</evidence>
<reference evidence="10 11" key="1">
    <citation type="journal article" date="2014" name="Int. J. Syst. Evol. Microbiol.">
        <title>Complete genome sequence of Corynebacterium casei LMG S-19264T (=DSM 44701T), isolated from a smear-ripened cheese.</title>
        <authorList>
            <consortium name="US DOE Joint Genome Institute (JGI-PGF)"/>
            <person name="Walter F."/>
            <person name="Albersmeier A."/>
            <person name="Kalinowski J."/>
            <person name="Ruckert C."/>
        </authorList>
    </citation>
    <scope>NUCLEOTIDE SEQUENCE [LARGE SCALE GENOMIC DNA]</scope>
    <source>
        <strain evidence="10 11">CGMCC 1.15286</strain>
    </source>
</reference>
<comment type="cofactor">
    <cofactor evidence="8">
        <name>Mn(2+)</name>
        <dbReference type="ChEBI" id="CHEBI:29035"/>
    </cofactor>
    <text evidence="8">Binds 2 manganese ions per subunit.</text>
</comment>
<feature type="binding site" evidence="8">
    <location>
        <position position="355"/>
    </location>
    <ligand>
        <name>Mn(2+)</name>
        <dbReference type="ChEBI" id="CHEBI:29035"/>
        <label>2</label>
    </ligand>
</feature>
<dbReference type="GO" id="GO:0070006">
    <property type="term" value="F:metalloaminopeptidase activity"/>
    <property type="evidence" value="ECO:0007669"/>
    <property type="project" value="InterPro"/>
</dbReference>
<comment type="catalytic activity">
    <reaction evidence="1 8">
        <text>Release of an N-terminal amino acid, Xaa-|-Yaa-, in which Xaa is preferably Leu, but may be other amino acids including Pro although not Arg or Lys, and Yaa may be Pro. Amino acid amides and methyl esters are also readily hydrolyzed, but rates on arylamides are exceedingly low.</text>
        <dbReference type="EC" id="3.4.11.1"/>
    </reaction>
</comment>
<dbReference type="EMBL" id="BMHY01000007">
    <property type="protein sequence ID" value="GGG77158.1"/>
    <property type="molecule type" value="Genomic_DNA"/>
</dbReference>
<dbReference type="Pfam" id="PF00883">
    <property type="entry name" value="Peptidase_M17"/>
    <property type="match status" value="1"/>
</dbReference>
<comment type="similarity">
    <text evidence="3 8">Belongs to the peptidase M17 family.</text>
</comment>
<accession>A0A917HFN3</accession>
<dbReference type="SUPFAM" id="SSF52949">
    <property type="entry name" value="Macro domain-like"/>
    <property type="match status" value="1"/>
</dbReference>
<dbReference type="Gene3D" id="3.40.630.10">
    <property type="entry name" value="Zn peptidases"/>
    <property type="match status" value="1"/>
</dbReference>
<keyword evidence="6 8" id="KW-0378">Hydrolase</keyword>
<dbReference type="PRINTS" id="PR00481">
    <property type="entry name" value="LAMNOPPTDASE"/>
</dbReference>
<feature type="binding site" evidence="8">
    <location>
        <position position="276"/>
    </location>
    <ligand>
        <name>Mn(2+)</name>
        <dbReference type="ChEBI" id="CHEBI:29035"/>
        <label>1</label>
    </ligand>
</feature>
<comment type="catalytic activity">
    <reaction evidence="2 8">
        <text>Release of an N-terminal amino acid, preferentially leucine, but not glutamic or aspartic acids.</text>
        <dbReference type="EC" id="3.4.11.10"/>
    </reaction>
</comment>
<dbReference type="GO" id="GO:0005737">
    <property type="term" value="C:cytoplasm"/>
    <property type="evidence" value="ECO:0007669"/>
    <property type="project" value="UniProtKB-SubCell"/>
</dbReference>
<comment type="caution">
    <text evidence="10">The sequence shown here is derived from an EMBL/GenBank/DDBJ whole genome shotgun (WGS) entry which is preliminary data.</text>
</comment>
<feature type="binding site" evidence="8">
    <location>
        <position position="294"/>
    </location>
    <ligand>
        <name>Mn(2+)</name>
        <dbReference type="ChEBI" id="CHEBI:29035"/>
        <label>2</label>
    </ligand>
</feature>
<dbReference type="NCBIfam" id="NF002083">
    <property type="entry name" value="PRK00913.3-5"/>
    <property type="match status" value="1"/>
</dbReference>
<feature type="domain" description="Cytosol aminopeptidase" evidence="9">
    <location>
        <begin position="351"/>
        <end position="358"/>
    </location>
</feature>
<feature type="binding site" evidence="8">
    <location>
        <position position="276"/>
    </location>
    <ligand>
        <name>Mn(2+)</name>
        <dbReference type="ChEBI" id="CHEBI:29035"/>
        <label>2</label>
    </ligand>
</feature>
<evidence type="ECO:0000256" key="4">
    <source>
        <dbReference type="ARBA" id="ARBA00022438"/>
    </source>
</evidence>
<gene>
    <name evidence="8 10" type="primary">pepA</name>
    <name evidence="10" type="ORF">GCM10010918_37210</name>
</gene>
<keyword evidence="8" id="KW-0479">Metal-binding</keyword>
<evidence type="ECO:0000256" key="2">
    <source>
        <dbReference type="ARBA" id="ARBA00000967"/>
    </source>
</evidence>
<dbReference type="SUPFAM" id="SSF53187">
    <property type="entry name" value="Zn-dependent exopeptidases"/>
    <property type="match status" value="1"/>
</dbReference>
<keyword evidence="8" id="KW-0963">Cytoplasm</keyword>
<comment type="subcellular location">
    <subcellularLocation>
        <location evidence="8">Cytoplasm</location>
    </subcellularLocation>
</comment>
<evidence type="ECO:0000256" key="7">
    <source>
        <dbReference type="ARBA" id="ARBA00049972"/>
    </source>
</evidence>
<evidence type="ECO:0000313" key="11">
    <source>
        <dbReference type="Proteomes" id="UP000600247"/>
    </source>
</evidence>
<feature type="binding site" evidence="8">
    <location>
        <position position="353"/>
    </location>
    <ligand>
        <name>Mn(2+)</name>
        <dbReference type="ChEBI" id="CHEBI:29035"/>
        <label>1</label>
    </ligand>
</feature>
<feature type="active site" evidence="8">
    <location>
        <position position="283"/>
    </location>
</feature>
<dbReference type="EC" id="3.4.11.1" evidence="8"/>
<dbReference type="GO" id="GO:0006508">
    <property type="term" value="P:proteolysis"/>
    <property type="evidence" value="ECO:0007669"/>
    <property type="project" value="UniProtKB-KW"/>
</dbReference>
<dbReference type="CDD" id="cd00433">
    <property type="entry name" value="Peptidase_M17"/>
    <property type="match status" value="1"/>
</dbReference>
<proteinExistence type="inferred from homology"/>
<sequence length="501" mass="53027">MSTSFTYETTASAGSAEAIVRLISPSELKDQAAQWVQPQIDNALRAAQTKGLFRGELEQAETFATLGLHSANHIVFVGIGEEAGLDELRLAGAVAAKAIMKLKAQSVQLLLPQSILAGKLSPGAAAQALTEGLRLAVHDRLPELRNEKQRYSLAKLTFAPAAELADPESFARQWANGIALGHTVADGVIAARDLTNMAGNRLLPEGLATYAEDLAREYDLDIEIIDEWTALEQGMGGLLAVGQGSVHPPRMIVLHYKGAPDDAETWGLIGKGITFDTGGISLKKAAGMEEMISDMGGAAAVLGAMRVIGELKPSVNIIAVVPTAENMPSDRAFKPGDIIKMMNGLTVEVVNTDAEGRLVLGDGLTTAIRRGATKLVDIATLTGAVLAALGIEATGAITNNEALMEQVKRASERSGERVWQLPAYPEYKKQLNSDAADLKNSGGRYAGTITGGLFVGAFAEDLPWVHLDIAGTAFLDRSRGWEPKGATGVMVRTLVELVTEN</sequence>
<dbReference type="Gene3D" id="3.40.220.10">
    <property type="entry name" value="Leucine Aminopeptidase, subunit E, domain 1"/>
    <property type="match status" value="1"/>
</dbReference>
<feature type="binding site" evidence="8">
    <location>
        <position position="271"/>
    </location>
    <ligand>
        <name>Mn(2+)</name>
        <dbReference type="ChEBI" id="CHEBI:29035"/>
        <label>2</label>
    </ligand>
</feature>
<dbReference type="PANTHER" id="PTHR11963:SF23">
    <property type="entry name" value="CYTOSOL AMINOPEPTIDASE"/>
    <property type="match status" value="1"/>
</dbReference>
<dbReference type="GO" id="GO:0030145">
    <property type="term" value="F:manganese ion binding"/>
    <property type="evidence" value="ECO:0007669"/>
    <property type="project" value="UniProtKB-UniRule"/>
</dbReference>
<dbReference type="PROSITE" id="PS00631">
    <property type="entry name" value="CYTOSOL_AP"/>
    <property type="match status" value="1"/>
</dbReference>
<evidence type="ECO:0000256" key="1">
    <source>
        <dbReference type="ARBA" id="ARBA00000135"/>
    </source>
</evidence>
<dbReference type="PANTHER" id="PTHR11963">
    <property type="entry name" value="LEUCINE AMINOPEPTIDASE-RELATED"/>
    <property type="match status" value="1"/>
</dbReference>
<feature type="active site" evidence="8">
    <location>
        <position position="357"/>
    </location>
</feature>
<keyword evidence="11" id="KW-1185">Reference proteome</keyword>
<keyword evidence="8" id="KW-0464">Manganese</keyword>
<dbReference type="AlphaFoldDB" id="A0A917HFN3"/>
<dbReference type="InterPro" id="IPR011356">
    <property type="entry name" value="Leucine_aapep/pepB"/>
</dbReference>
<organism evidence="10 11">
    <name type="scientific">Paenibacillus radicis</name>
    <name type="common">ex Gao et al. 2016</name>
    <dbReference type="NCBI Taxonomy" id="1737354"/>
    <lineage>
        <taxon>Bacteria</taxon>
        <taxon>Bacillati</taxon>
        <taxon>Bacillota</taxon>
        <taxon>Bacilli</taxon>
        <taxon>Bacillales</taxon>
        <taxon>Paenibacillaceae</taxon>
        <taxon>Paenibacillus</taxon>
    </lineage>
</organism>
<evidence type="ECO:0000256" key="6">
    <source>
        <dbReference type="ARBA" id="ARBA00022801"/>
    </source>
</evidence>
<keyword evidence="4 8" id="KW-0031">Aminopeptidase</keyword>
<evidence type="ECO:0000256" key="5">
    <source>
        <dbReference type="ARBA" id="ARBA00022670"/>
    </source>
</evidence>
<comment type="function">
    <text evidence="7 8">Presumably involved in the processing and regular turnover of intracellular proteins. Catalyzes the removal of unsubstituted N-terminal amino acids from various peptides.</text>
</comment>
<dbReference type="NCBIfam" id="NF002073">
    <property type="entry name" value="PRK00913.1-2"/>
    <property type="match status" value="1"/>
</dbReference>
<dbReference type="Proteomes" id="UP000600247">
    <property type="component" value="Unassembled WGS sequence"/>
</dbReference>
<dbReference type="Pfam" id="PF02789">
    <property type="entry name" value="Peptidase_M17_N"/>
    <property type="match status" value="1"/>
</dbReference>
<feature type="binding site" evidence="8">
    <location>
        <position position="355"/>
    </location>
    <ligand>
        <name>Mn(2+)</name>
        <dbReference type="ChEBI" id="CHEBI:29035"/>
        <label>1</label>
    </ligand>
</feature>
<protein>
    <recommendedName>
        <fullName evidence="8">Probable cytosol aminopeptidase</fullName>
        <ecNumber evidence="8">3.4.11.1</ecNumber>
    </recommendedName>
    <alternativeName>
        <fullName evidence="8">Leucine aminopeptidase</fullName>
        <shortName evidence="8">LAP</shortName>
        <ecNumber evidence="8">3.4.11.10</ecNumber>
    </alternativeName>
    <alternativeName>
        <fullName evidence="8">Leucyl aminopeptidase</fullName>
    </alternativeName>
</protein>
<evidence type="ECO:0000313" key="10">
    <source>
        <dbReference type="EMBL" id="GGG77158.1"/>
    </source>
</evidence>
<dbReference type="InterPro" id="IPR008283">
    <property type="entry name" value="Peptidase_M17_N"/>
</dbReference>
<dbReference type="InterPro" id="IPR043472">
    <property type="entry name" value="Macro_dom-like"/>
</dbReference>
<dbReference type="HAMAP" id="MF_00181">
    <property type="entry name" value="Cytosol_peptidase_M17"/>
    <property type="match status" value="1"/>
</dbReference>
<dbReference type="EC" id="3.4.11.10" evidence="8"/>
<dbReference type="RefSeq" id="WP_188890692.1">
    <property type="nucleotide sequence ID" value="NZ_BMHY01000007.1"/>
</dbReference>
<evidence type="ECO:0000256" key="8">
    <source>
        <dbReference type="HAMAP-Rule" id="MF_00181"/>
    </source>
</evidence>
<name>A0A917HFN3_9BACL</name>